<gene>
    <name evidence="2" type="ORF">B0H63DRAFT_455256</name>
</gene>
<feature type="region of interest" description="Disordered" evidence="1">
    <location>
        <begin position="20"/>
        <end position="40"/>
    </location>
</feature>
<reference evidence="2" key="1">
    <citation type="journal article" date="2023" name="Mol. Phylogenet. Evol.">
        <title>Genome-scale phylogeny and comparative genomics of the fungal order Sordariales.</title>
        <authorList>
            <person name="Hensen N."/>
            <person name="Bonometti L."/>
            <person name="Westerberg I."/>
            <person name="Brannstrom I.O."/>
            <person name="Guillou S."/>
            <person name="Cros-Aarteil S."/>
            <person name="Calhoun S."/>
            <person name="Haridas S."/>
            <person name="Kuo A."/>
            <person name="Mondo S."/>
            <person name="Pangilinan J."/>
            <person name="Riley R."/>
            <person name="LaButti K."/>
            <person name="Andreopoulos B."/>
            <person name="Lipzen A."/>
            <person name="Chen C."/>
            <person name="Yan M."/>
            <person name="Daum C."/>
            <person name="Ng V."/>
            <person name="Clum A."/>
            <person name="Steindorff A."/>
            <person name="Ohm R.A."/>
            <person name="Martin F."/>
            <person name="Silar P."/>
            <person name="Natvig D.O."/>
            <person name="Lalanne C."/>
            <person name="Gautier V."/>
            <person name="Ament-Velasquez S.L."/>
            <person name="Kruys A."/>
            <person name="Hutchinson M.I."/>
            <person name="Powell A.J."/>
            <person name="Barry K."/>
            <person name="Miller A.N."/>
            <person name="Grigoriev I.V."/>
            <person name="Debuchy R."/>
            <person name="Gladieux P."/>
            <person name="Hiltunen Thoren M."/>
            <person name="Johannesson H."/>
        </authorList>
    </citation>
    <scope>NUCLEOTIDE SEQUENCE</scope>
    <source>
        <strain evidence="2">CBS 232.78</strain>
    </source>
</reference>
<evidence type="ECO:0000256" key="1">
    <source>
        <dbReference type="SAM" id="MobiDB-lite"/>
    </source>
</evidence>
<evidence type="ECO:0000313" key="3">
    <source>
        <dbReference type="Proteomes" id="UP001285441"/>
    </source>
</evidence>
<comment type="caution">
    <text evidence="2">The sequence shown here is derived from an EMBL/GenBank/DDBJ whole genome shotgun (WGS) entry which is preliminary data.</text>
</comment>
<organism evidence="2 3">
    <name type="scientific">Podospora didyma</name>
    <dbReference type="NCBI Taxonomy" id="330526"/>
    <lineage>
        <taxon>Eukaryota</taxon>
        <taxon>Fungi</taxon>
        <taxon>Dikarya</taxon>
        <taxon>Ascomycota</taxon>
        <taxon>Pezizomycotina</taxon>
        <taxon>Sordariomycetes</taxon>
        <taxon>Sordariomycetidae</taxon>
        <taxon>Sordariales</taxon>
        <taxon>Podosporaceae</taxon>
        <taxon>Podospora</taxon>
    </lineage>
</organism>
<reference evidence="2" key="2">
    <citation type="submission" date="2023-06" db="EMBL/GenBank/DDBJ databases">
        <authorList>
            <consortium name="Lawrence Berkeley National Laboratory"/>
            <person name="Haridas S."/>
            <person name="Hensen N."/>
            <person name="Bonometti L."/>
            <person name="Westerberg I."/>
            <person name="Brannstrom I.O."/>
            <person name="Guillou S."/>
            <person name="Cros-Aarteil S."/>
            <person name="Calhoun S."/>
            <person name="Kuo A."/>
            <person name="Mondo S."/>
            <person name="Pangilinan J."/>
            <person name="Riley R."/>
            <person name="LaButti K."/>
            <person name="Andreopoulos B."/>
            <person name="Lipzen A."/>
            <person name="Chen C."/>
            <person name="Yanf M."/>
            <person name="Daum C."/>
            <person name="Ng V."/>
            <person name="Clum A."/>
            <person name="Steindorff A."/>
            <person name="Ohm R."/>
            <person name="Martin F."/>
            <person name="Silar P."/>
            <person name="Natvig D."/>
            <person name="Lalanne C."/>
            <person name="Gautier V."/>
            <person name="Ament-velasquez S.L."/>
            <person name="Kruys A."/>
            <person name="Hutchinson M.I."/>
            <person name="Powell A.J."/>
            <person name="Barry K."/>
            <person name="Miller A.N."/>
            <person name="Grigoriev I.V."/>
            <person name="Debuchy R."/>
            <person name="Gladieux P."/>
            <person name="Thoren M.H."/>
            <person name="Johannesson H."/>
        </authorList>
    </citation>
    <scope>NUCLEOTIDE SEQUENCE</scope>
    <source>
        <strain evidence="2">CBS 232.78</strain>
    </source>
</reference>
<dbReference type="AlphaFoldDB" id="A0AAE0K1U7"/>
<proteinExistence type="predicted"/>
<name>A0AAE0K1U7_9PEZI</name>
<sequence>MAGPVVDRCCYGAKRQPIRKDPGILEKKPDPRKLSTSKKGPSRTLLMRFGKAYPSYVIPTQQLQASRLAVQTLSNKADRLLMIREFAGERELQVVCLWPRRQCGKDRMVKAPEIARFPLLPSFTNILPRYQSSSKYQSERGEPPIKGTVIPGKRLALGPIRECSAMLSRPSSPYETRQFGSKLLFPSCLTAFAVHIKEDVWPEALNKTAVFIKLGSYLLPESDRPPHRGVHQRVTYDTTTSGTWWRREQKPLLISKPWAEGASAGERCVPNTWHYQIFTSRDD</sequence>
<dbReference type="Proteomes" id="UP001285441">
    <property type="component" value="Unassembled WGS sequence"/>
</dbReference>
<feature type="compositionally biased region" description="Basic and acidic residues" evidence="1">
    <location>
        <begin position="20"/>
        <end position="33"/>
    </location>
</feature>
<protein>
    <submittedName>
        <fullName evidence="2">Uncharacterized protein</fullName>
    </submittedName>
</protein>
<keyword evidence="3" id="KW-1185">Reference proteome</keyword>
<dbReference type="EMBL" id="JAULSW010000010">
    <property type="protein sequence ID" value="KAK3368481.1"/>
    <property type="molecule type" value="Genomic_DNA"/>
</dbReference>
<accession>A0AAE0K1U7</accession>
<evidence type="ECO:0000313" key="2">
    <source>
        <dbReference type="EMBL" id="KAK3368481.1"/>
    </source>
</evidence>